<evidence type="ECO:0000313" key="1">
    <source>
        <dbReference type="EMBL" id="KAK9720838.1"/>
    </source>
</evidence>
<sequence length="211" mass="24703">MSDAVVYAVALSSTMKAVTLTYIDNIRVHFYHNIPLNLDWVRFGINFYKNYPTPRWGPSKETIPLNLDWVRFGINFYKNYPTPRWGPSKETPRMSDAVVYAVATTKAVTLTYIDNIRLHFYHNIPLDLDWVRFGINFYKNCPTPRWGPSKETTRMSDAVVYAVATMKAVTLTYIDHLRLHFYHNIPLNLDWVRFGINFYKNCPTPRRGPSK</sequence>
<comment type="caution">
    <text evidence="1">The sequence shown here is derived from an EMBL/GenBank/DDBJ whole genome shotgun (WGS) entry which is preliminary data.</text>
</comment>
<dbReference type="Proteomes" id="UP001458880">
    <property type="component" value="Unassembled WGS sequence"/>
</dbReference>
<dbReference type="AlphaFoldDB" id="A0AAW1KML8"/>
<organism evidence="1 2">
    <name type="scientific">Popillia japonica</name>
    <name type="common">Japanese beetle</name>
    <dbReference type="NCBI Taxonomy" id="7064"/>
    <lineage>
        <taxon>Eukaryota</taxon>
        <taxon>Metazoa</taxon>
        <taxon>Ecdysozoa</taxon>
        <taxon>Arthropoda</taxon>
        <taxon>Hexapoda</taxon>
        <taxon>Insecta</taxon>
        <taxon>Pterygota</taxon>
        <taxon>Neoptera</taxon>
        <taxon>Endopterygota</taxon>
        <taxon>Coleoptera</taxon>
        <taxon>Polyphaga</taxon>
        <taxon>Scarabaeiformia</taxon>
        <taxon>Scarabaeidae</taxon>
        <taxon>Rutelinae</taxon>
        <taxon>Popillia</taxon>
    </lineage>
</organism>
<accession>A0AAW1KML8</accession>
<evidence type="ECO:0000313" key="2">
    <source>
        <dbReference type="Proteomes" id="UP001458880"/>
    </source>
</evidence>
<keyword evidence="2" id="KW-1185">Reference proteome</keyword>
<dbReference type="EMBL" id="JASPKY010000206">
    <property type="protein sequence ID" value="KAK9720838.1"/>
    <property type="molecule type" value="Genomic_DNA"/>
</dbReference>
<gene>
    <name evidence="1" type="ORF">QE152_g21885</name>
</gene>
<protein>
    <submittedName>
        <fullName evidence="1">Uncharacterized protein</fullName>
    </submittedName>
</protein>
<reference evidence="1 2" key="1">
    <citation type="journal article" date="2024" name="BMC Genomics">
        <title>De novo assembly and annotation of Popillia japonica's genome with initial clues to its potential as an invasive pest.</title>
        <authorList>
            <person name="Cucini C."/>
            <person name="Boschi S."/>
            <person name="Funari R."/>
            <person name="Cardaioli E."/>
            <person name="Iannotti N."/>
            <person name="Marturano G."/>
            <person name="Paoli F."/>
            <person name="Bruttini M."/>
            <person name="Carapelli A."/>
            <person name="Frati F."/>
            <person name="Nardi F."/>
        </authorList>
    </citation>
    <scope>NUCLEOTIDE SEQUENCE [LARGE SCALE GENOMIC DNA]</scope>
    <source>
        <strain evidence="1">DMR45628</strain>
    </source>
</reference>
<name>A0AAW1KML8_POPJA</name>
<proteinExistence type="predicted"/>